<feature type="region of interest" description="Disordered" evidence="1">
    <location>
        <begin position="189"/>
        <end position="270"/>
    </location>
</feature>
<dbReference type="Proteomes" id="UP000007494">
    <property type="component" value="Chromosome VIIb"/>
</dbReference>
<protein>
    <recommendedName>
        <fullName evidence="2">Serine aminopeptidase S33 domain-containing protein</fullName>
    </recommendedName>
</protein>
<feature type="compositionally biased region" description="Basic and acidic residues" evidence="1">
    <location>
        <begin position="87"/>
        <end position="105"/>
    </location>
</feature>
<feature type="region of interest" description="Disordered" evidence="1">
    <location>
        <begin position="765"/>
        <end position="814"/>
    </location>
</feature>
<evidence type="ECO:0000313" key="3">
    <source>
        <dbReference type="EMBL" id="CBZ53172.1"/>
    </source>
</evidence>
<dbReference type="Gene3D" id="3.40.50.1820">
    <property type="entry name" value="alpha/beta hydrolase"/>
    <property type="match status" value="2"/>
</dbReference>
<feature type="compositionally biased region" description="Low complexity" evidence="1">
    <location>
        <begin position="864"/>
        <end position="874"/>
    </location>
</feature>
<feature type="compositionally biased region" description="Basic and acidic residues" evidence="1">
    <location>
        <begin position="534"/>
        <end position="545"/>
    </location>
</feature>
<feature type="compositionally biased region" description="Basic and acidic residues" evidence="1">
    <location>
        <begin position="963"/>
        <end position="975"/>
    </location>
</feature>
<feature type="compositionally biased region" description="Low complexity" evidence="1">
    <location>
        <begin position="207"/>
        <end position="220"/>
    </location>
</feature>
<sequence>MRNSGRLPRLSDGSGTSDRELRRFEKHGESQANEPRRAERRALASLWSPAATARQWRRFCAFRPRGDGALAGSSALAACASGCLKEASGRSDGETDSGERDERKEQRRARREAALGVPGAGQAPARAVERQGKALGTTEPGSLQRLYRHDGWPDEGELVNSQGLALRTYTWWPCKCNPFLVSLSTDPGGESDAAAKLEDRRPPVSPSPLSSSSSSSSLSSFGDPQESRRGRSTGWGAERETKGGPGRAREGQEPRRRSEDARAGNSVGAETYLVGENGELQRDRVTGVTACTACNSPIRGVVILVHGYGEHCRSHFLQKLPSRPSEGASPEETETGRRPVTDGASLADESDDLNEKTRLSSFSASSSPSSSSSSSSSSLGVSTSSDLPSAFAPGPESSLGSLFYENSWVHALNTRGFLVVGFDLQGHGMSGAWRGLRCVVSELDDFARDALLVVLWTQRRFGSPDRKTFPVHLLGLSMGGWAAARALELAGDAGTVARCRARARGAFETPNGDEETGEAETGGGAERSVRRATMSREDEAGEARCARTGAGEGELGAFGEEADWRDTTPFARAAAGVSTEEGKEKKERVGGEERDTDGQLPFAEAPGPLSPASREFCASANDALGLTGLILVSPMFDLERRKAKLKWELAKYGIIPLAAFFPGVPLELFAPWRRLRKDRKRKRVAEYERLRLSFQADPLTFKASPPGALVAAIMRGAQRALDLEEVEKITARNVEKILILHNAGDTICDVGGAVQFFERLGAREKESRRREGERESGERLGSEGAHAGRKAKEVEEEGEAEGAPEKRRGANAPQRALILLNVGATEQRGEKREEFRTDQRKDFDAFLERARASRHRDALDSPQGAEGSRGARGARVGDSRGSREPANPAEGRQPTRAVGYLGEREKGGNVERLTKGKVEEAREAQKEIVTFVENVDVWHNLANEPGHANVFALIDGWLQDADTEREKVQSGERQADPAAGCADRGERQTTPTKPECA</sequence>
<feature type="region of interest" description="Disordered" evidence="1">
    <location>
        <begin position="820"/>
        <end position="839"/>
    </location>
</feature>
<dbReference type="EMBL" id="FR823389">
    <property type="protein sequence ID" value="CBZ53172.1"/>
    <property type="molecule type" value="Genomic_DNA"/>
</dbReference>
<dbReference type="eggNOG" id="ENOG502S72V">
    <property type="taxonomic scope" value="Eukaryota"/>
</dbReference>
<feature type="region of interest" description="Disordered" evidence="1">
    <location>
        <begin position="572"/>
        <end position="614"/>
    </location>
</feature>
<feature type="region of interest" description="Disordered" evidence="1">
    <location>
        <begin position="86"/>
        <end position="153"/>
    </location>
</feature>
<evidence type="ECO:0000313" key="4">
    <source>
        <dbReference type="Proteomes" id="UP000007494"/>
    </source>
</evidence>
<dbReference type="InterPro" id="IPR029058">
    <property type="entry name" value="AB_hydrolase_fold"/>
</dbReference>
<evidence type="ECO:0000259" key="2">
    <source>
        <dbReference type="Pfam" id="PF12146"/>
    </source>
</evidence>
<feature type="domain" description="Serine aminopeptidase S33" evidence="2">
    <location>
        <begin position="626"/>
        <end position="768"/>
    </location>
</feature>
<dbReference type="InterPro" id="IPR022742">
    <property type="entry name" value="Hydrolase_4"/>
</dbReference>
<keyword evidence="4" id="KW-1185">Reference proteome</keyword>
<organism evidence="3 4">
    <name type="scientific">Neospora caninum (strain Liverpool)</name>
    <dbReference type="NCBI Taxonomy" id="572307"/>
    <lineage>
        <taxon>Eukaryota</taxon>
        <taxon>Sar</taxon>
        <taxon>Alveolata</taxon>
        <taxon>Apicomplexa</taxon>
        <taxon>Conoidasida</taxon>
        <taxon>Coccidia</taxon>
        <taxon>Eucoccidiorida</taxon>
        <taxon>Eimeriorina</taxon>
        <taxon>Sarcocystidae</taxon>
        <taxon>Neospora</taxon>
    </lineage>
</organism>
<feature type="region of interest" description="Disordered" evidence="1">
    <location>
        <begin position="507"/>
        <end position="552"/>
    </location>
</feature>
<dbReference type="VEuPathDB" id="ToxoDB:NCLIV_029600"/>
<feature type="compositionally biased region" description="Low complexity" evidence="1">
    <location>
        <begin position="360"/>
        <end position="379"/>
    </location>
</feature>
<feature type="domain" description="Serine aminopeptidase S33" evidence="2">
    <location>
        <begin position="404"/>
        <end position="489"/>
    </location>
</feature>
<feature type="region of interest" description="Disordered" evidence="1">
    <location>
        <begin position="319"/>
        <end position="379"/>
    </location>
</feature>
<dbReference type="GeneID" id="13443439"/>
<dbReference type="PANTHER" id="PTHR11614">
    <property type="entry name" value="PHOSPHOLIPASE-RELATED"/>
    <property type="match status" value="1"/>
</dbReference>
<feature type="compositionally biased region" description="Basic and acidic residues" evidence="1">
    <location>
        <begin position="765"/>
        <end position="781"/>
    </location>
</feature>
<gene>
    <name evidence="3" type="ORF">NCLIV_029600</name>
</gene>
<dbReference type="OMA" id="KWELAKY"/>
<feature type="region of interest" description="Disordered" evidence="1">
    <location>
        <begin position="852"/>
        <end position="919"/>
    </location>
</feature>
<reference evidence="4" key="1">
    <citation type="journal article" date="2012" name="PLoS Pathog.">
        <title>Comparative genomics of the apicomplexan parasites Toxoplasma gondii and Neospora caninum: Coccidia differing in host range and transmission strategy.</title>
        <authorList>
            <person name="Reid A.J."/>
            <person name="Vermont S.J."/>
            <person name="Cotton J.A."/>
            <person name="Harris D."/>
            <person name="Hill-Cawthorne G.A."/>
            <person name="Konen-Waisman S."/>
            <person name="Latham S.M."/>
            <person name="Mourier T."/>
            <person name="Norton R."/>
            <person name="Quail M.A."/>
            <person name="Sanders M."/>
            <person name="Shanmugam D."/>
            <person name="Sohal A."/>
            <person name="Wasmuth J.D."/>
            <person name="Brunk B."/>
            <person name="Grigg M.E."/>
            <person name="Howard J.C."/>
            <person name="Parkinson J."/>
            <person name="Roos D.S."/>
            <person name="Trees A.J."/>
            <person name="Berriman M."/>
            <person name="Pain A."/>
            <person name="Wastling J.M."/>
        </authorList>
    </citation>
    <scope>NUCLEOTIDE SEQUENCE [LARGE SCALE GENOMIC DNA]</scope>
    <source>
        <strain evidence="4">Liverpool</strain>
    </source>
</reference>
<feature type="compositionally biased region" description="Basic and acidic residues" evidence="1">
    <location>
        <begin position="17"/>
        <end position="42"/>
    </location>
</feature>
<accession>F0VHH8</accession>
<name>F0VHH8_NEOCL</name>
<feature type="region of interest" description="Disordered" evidence="1">
    <location>
        <begin position="1"/>
        <end position="47"/>
    </location>
</feature>
<feature type="compositionally biased region" description="Basic and acidic residues" evidence="1">
    <location>
        <begin position="193"/>
        <end position="202"/>
    </location>
</feature>
<dbReference type="RefSeq" id="XP_003883204.1">
    <property type="nucleotide sequence ID" value="XM_003883155.1"/>
</dbReference>
<feature type="compositionally biased region" description="Basic and acidic residues" evidence="1">
    <location>
        <begin position="237"/>
        <end position="262"/>
    </location>
</feature>
<feature type="compositionally biased region" description="Basic and acidic residues" evidence="1">
    <location>
        <begin position="827"/>
        <end position="839"/>
    </location>
</feature>
<feature type="region of interest" description="Disordered" evidence="1">
    <location>
        <begin position="963"/>
        <end position="997"/>
    </location>
</feature>
<feature type="compositionally biased region" description="Basic and acidic residues" evidence="1">
    <location>
        <begin position="902"/>
        <end position="919"/>
    </location>
</feature>
<dbReference type="Pfam" id="PF12146">
    <property type="entry name" value="Hydrolase_4"/>
    <property type="match status" value="2"/>
</dbReference>
<feature type="compositionally biased region" description="Basic and acidic residues" evidence="1">
    <location>
        <begin position="580"/>
        <end position="597"/>
    </location>
</feature>
<dbReference type="OrthoDB" id="2498029at2759"/>
<evidence type="ECO:0000256" key="1">
    <source>
        <dbReference type="SAM" id="MobiDB-lite"/>
    </source>
</evidence>
<dbReference type="SUPFAM" id="SSF53474">
    <property type="entry name" value="alpha/beta-Hydrolases"/>
    <property type="match status" value="1"/>
</dbReference>
<dbReference type="AlphaFoldDB" id="F0VHH8"/>
<feature type="compositionally biased region" description="Polar residues" evidence="1">
    <location>
        <begin position="988"/>
        <end position="997"/>
    </location>
</feature>
<dbReference type="InterPro" id="IPR051044">
    <property type="entry name" value="MAG_DAG_Lipase"/>
</dbReference>
<proteinExistence type="predicted"/>
<dbReference type="InParanoid" id="F0VHH8"/>